<organism evidence="2 3">
    <name type="scientific">Haematococcus lacustris</name>
    <name type="common">Green alga</name>
    <name type="synonym">Haematococcus pluvialis</name>
    <dbReference type="NCBI Taxonomy" id="44745"/>
    <lineage>
        <taxon>Eukaryota</taxon>
        <taxon>Viridiplantae</taxon>
        <taxon>Chlorophyta</taxon>
        <taxon>core chlorophytes</taxon>
        <taxon>Chlorophyceae</taxon>
        <taxon>CS clade</taxon>
        <taxon>Chlamydomonadales</taxon>
        <taxon>Haematococcaceae</taxon>
        <taxon>Haematococcus</taxon>
    </lineage>
</organism>
<dbReference type="Gene3D" id="2.130.10.10">
    <property type="entry name" value="YVTN repeat-like/Quinoprotein amine dehydrogenase"/>
    <property type="match status" value="1"/>
</dbReference>
<dbReference type="SUPFAM" id="SSF50978">
    <property type="entry name" value="WD40 repeat-like"/>
    <property type="match status" value="1"/>
</dbReference>
<dbReference type="InterPro" id="IPR001680">
    <property type="entry name" value="WD40_rpt"/>
</dbReference>
<dbReference type="SMART" id="SM00320">
    <property type="entry name" value="WD40"/>
    <property type="match status" value="1"/>
</dbReference>
<keyword evidence="3" id="KW-1185">Reference proteome</keyword>
<feature type="repeat" description="WD" evidence="1">
    <location>
        <begin position="56"/>
        <end position="85"/>
    </location>
</feature>
<dbReference type="AlphaFoldDB" id="A0A699ZFR9"/>
<evidence type="ECO:0000313" key="3">
    <source>
        <dbReference type="Proteomes" id="UP000485058"/>
    </source>
</evidence>
<dbReference type="PROSITE" id="PS50082">
    <property type="entry name" value="WD_REPEATS_2"/>
    <property type="match status" value="1"/>
</dbReference>
<evidence type="ECO:0000313" key="2">
    <source>
        <dbReference type="EMBL" id="GFH17744.1"/>
    </source>
</evidence>
<reference evidence="2 3" key="1">
    <citation type="submission" date="2020-02" db="EMBL/GenBank/DDBJ databases">
        <title>Draft genome sequence of Haematococcus lacustris strain NIES-144.</title>
        <authorList>
            <person name="Morimoto D."/>
            <person name="Nakagawa S."/>
            <person name="Yoshida T."/>
            <person name="Sawayama S."/>
        </authorList>
    </citation>
    <scope>NUCLEOTIDE SEQUENCE [LARGE SCALE GENOMIC DNA]</scope>
    <source>
        <strain evidence="2 3">NIES-144</strain>
    </source>
</reference>
<keyword evidence="1" id="KW-0853">WD repeat</keyword>
<sequence length="147" mass="16003">MSRWTHPHPVGTELRILAVSCQACFFYCNLVALVLTSSVAPDVVWDMAAGSCTHTLEGHTGIVTRVTLSPDGKVLVSGSYDKTIRWVYTHQCTPYVHPIPNLWHWTPPPSAFTSLDDGAGTTWQPPLTALHASPSRVALELSEAHAS</sequence>
<dbReference type="PROSITE" id="PS50294">
    <property type="entry name" value="WD_REPEATS_REGION"/>
    <property type="match status" value="1"/>
</dbReference>
<name>A0A699ZFR9_HAELA</name>
<dbReference type="Pfam" id="PF00400">
    <property type="entry name" value="WD40"/>
    <property type="match status" value="1"/>
</dbReference>
<protein>
    <submittedName>
        <fullName evidence="2">Vegetative incompatibility protein vegetative incompatibility protein HET-E-1</fullName>
    </submittedName>
</protein>
<dbReference type="Proteomes" id="UP000485058">
    <property type="component" value="Unassembled WGS sequence"/>
</dbReference>
<comment type="caution">
    <text evidence="2">The sequence shown here is derived from an EMBL/GenBank/DDBJ whole genome shotgun (WGS) entry which is preliminary data.</text>
</comment>
<dbReference type="InterPro" id="IPR015943">
    <property type="entry name" value="WD40/YVTN_repeat-like_dom_sf"/>
</dbReference>
<proteinExistence type="predicted"/>
<evidence type="ECO:0000256" key="1">
    <source>
        <dbReference type="PROSITE-ProRule" id="PRU00221"/>
    </source>
</evidence>
<accession>A0A699ZFR9</accession>
<gene>
    <name evidence="2" type="ORF">HaLaN_14439</name>
</gene>
<dbReference type="InterPro" id="IPR036322">
    <property type="entry name" value="WD40_repeat_dom_sf"/>
</dbReference>
<dbReference type="EMBL" id="BLLF01001195">
    <property type="protein sequence ID" value="GFH17744.1"/>
    <property type="molecule type" value="Genomic_DNA"/>
</dbReference>